<evidence type="ECO:0000313" key="2">
    <source>
        <dbReference type="Proteomes" id="UP000263833"/>
    </source>
</evidence>
<dbReference type="Proteomes" id="UP000263833">
    <property type="component" value="Unassembled WGS sequence"/>
</dbReference>
<evidence type="ECO:0000313" key="1">
    <source>
        <dbReference type="EMBL" id="RDV02470.1"/>
    </source>
</evidence>
<dbReference type="EMBL" id="QRGP01000002">
    <property type="protein sequence ID" value="RDV02470.1"/>
    <property type="molecule type" value="Genomic_DNA"/>
</dbReference>
<sequence>MSGIAGSSLSGASNGQIIDFERAELRRVPFQDSLYLWVSGKLPGPGFEVKLAPRYYYGRPDYWDIEVAAVTIPAPANDVTDSDTALEFERSVPLAGITGIRGITVIGANRVKQIEISDESV</sequence>
<keyword evidence="2" id="KW-1185">Reference proteome</keyword>
<protein>
    <submittedName>
        <fullName evidence="1">Uncharacterized protein</fullName>
    </submittedName>
</protein>
<accession>A0A371B4I6</accession>
<dbReference type="OrthoDB" id="3533372at2"/>
<proteinExistence type="predicted"/>
<gene>
    <name evidence="1" type="ORF">DXH95_10850</name>
</gene>
<dbReference type="RefSeq" id="WP_115549575.1">
    <property type="nucleotide sequence ID" value="NZ_QRGP01000002.1"/>
</dbReference>
<organism evidence="1 2">
    <name type="scientific">Sphingorhabdus pulchriflava</name>
    <dbReference type="NCBI Taxonomy" id="2292257"/>
    <lineage>
        <taxon>Bacteria</taxon>
        <taxon>Pseudomonadati</taxon>
        <taxon>Pseudomonadota</taxon>
        <taxon>Alphaproteobacteria</taxon>
        <taxon>Sphingomonadales</taxon>
        <taxon>Sphingomonadaceae</taxon>
        <taxon>Sphingorhabdus</taxon>
    </lineage>
</organism>
<reference evidence="2" key="1">
    <citation type="submission" date="2018-08" db="EMBL/GenBank/DDBJ databases">
        <authorList>
            <person name="Kim S.-J."/>
            <person name="Jung G.-Y."/>
        </authorList>
    </citation>
    <scope>NUCLEOTIDE SEQUENCE [LARGE SCALE GENOMIC DNA]</scope>
    <source>
        <strain evidence="2">GY_G</strain>
    </source>
</reference>
<comment type="caution">
    <text evidence="1">The sequence shown here is derived from an EMBL/GenBank/DDBJ whole genome shotgun (WGS) entry which is preliminary data.</text>
</comment>
<name>A0A371B4I6_9SPHN</name>
<dbReference type="AlphaFoldDB" id="A0A371B4I6"/>